<dbReference type="InterPro" id="IPR010359">
    <property type="entry name" value="IrrE_HExxH"/>
</dbReference>
<protein>
    <recommendedName>
        <fullName evidence="1">IrrE N-terminal-like domain-containing protein</fullName>
    </recommendedName>
</protein>
<accession>A0A645JI65</accession>
<reference evidence="2" key="1">
    <citation type="submission" date="2019-08" db="EMBL/GenBank/DDBJ databases">
        <authorList>
            <person name="Kucharzyk K."/>
            <person name="Murdoch R.W."/>
            <person name="Higgins S."/>
            <person name="Loffler F."/>
        </authorList>
    </citation>
    <scope>NUCLEOTIDE SEQUENCE</scope>
</reference>
<dbReference type="AlphaFoldDB" id="A0A645JI65"/>
<comment type="caution">
    <text evidence="2">The sequence shown here is derived from an EMBL/GenBank/DDBJ whole genome shotgun (WGS) entry which is preliminary data.</text>
</comment>
<proteinExistence type="predicted"/>
<dbReference type="PANTHER" id="PTHR43236">
    <property type="entry name" value="ANTITOXIN HIGA1"/>
    <property type="match status" value="1"/>
</dbReference>
<dbReference type="PANTHER" id="PTHR43236:SF1">
    <property type="entry name" value="BLL7220 PROTEIN"/>
    <property type="match status" value="1"/>
</dbReference>
<dbReference type="InterPro" id="IPR052345">
    <property type="entry name" value="Rad_response_metalloprotease"/>
</dbReference>
<dbReference type="EMBL" id="VSSQ01141879">
    <property type="protein sequence ID" value="MPN63037.1"/>
    <property type="molecule type" value="Genomic_DNA"/>
</dbReference>
<organism evidence="2">
    <name type="scientific">bioreactor metagenome</name>
    <dbReference type="NCBI Taxonomy" id="1076179"/>
    <lineage>
        <taxon>unclassified sequences</taxon>
        <taxon>metagenomes</taxon>
        <taxon>ecological metagenomes</taxon>
    </lineage>
</organism>
<dbReference type="Pfam" id="PF06114">
    <property type="entry name" value="Peptidase_M78"/>
    <property type="match status" value="1"/>
</dbReference>
<sequence length="115" mass="13585">MDKLQKQVFRILLRMAEKRNVCVDINSPLPKRVNGLWFLDEKHYEYILLNGQLQDQDFKNFVFAHELGHSVLHKGKINNALYQENNWNSEYQKAIEAEAGEFARNLLEKLVRVVL</sequence>
<name>A0A645JI65_9ZZZZ</name>
<feature type="domain" description="IrrE N-terminal-like" evidence="1">
    <location>
        <begin position="42"/>
        <end position="107"/>
    </location>
</feature>
<dbReference type="Gene3D" id="1.10.10.2910">
    <property type="match status" value="1"/>
</dbReference>
<evidence type="ECO:0000313" key="2">
    <source>
        <dbReference type="EMBL" id="MPN63037.1"/>
    </source>
</evidence>
<gene>
    <name evidence="2" type="ORF">SDC9_210791</name>
</gene>
<evidence type="ECO:0000259" key="1">
    <source>
        <dbReference type="Pfam" id="PF06114"/>
    </source>
</evidence>